<feature type="chain" id="PRO_5047096631" evidence="1">
    <location>
        <begin position="21"/>
        <end position="259"/>
    </location>
</feature>
<protein>
    <submittedName>
        <fullName evidence="3">Formylglycine-generating enzyme family protein</fullName>
    </submittedName>
</protein>
<comment type="caution">
    <text evidence="3">The sequence shown here is derived from an EMBL/GenBank/DDBJ whole genome shotgun (WGS) entry which is preliminary data.</text>
</comment>
<dbReference type="SUPFAM" id="SSF56436">
    <property type="entry name" value="C-type lectin-like"/>
    <property type="match status" value="1"/>
</dbReference>
<reference evidence="3 4" key="1">
    <citation type="submission" date="2022-03" db="EMBL/GenBank/DDBJ databases">
        <title>Luteimonas soily sp. nov., a novel bacterium isolated from the soil.</title>
        <authorList>
            <person name="Zhang X."/>
        </authorList>
    </citation>
    <scope>NUCLEOTIDE SEQUENCE [LARGE SCALE GENOMIC DNA]</scope>
    <source>
        <strain evidence="3 4">50</strain>
    </source>
</reference>
<keyword evidence="1" id="KW-0732">Signal</keyword>
<dbReference type="Pfam" id="PF03781">
    <property type="entry name" value="FGE-sulfatase"/>
    <property type="match status" value="1"/>
</dbReference>
<evidence type="ECO:0000256" key="1">
    <source>
        <dbReference type="SAM" id="SignalP"/>
    </source>
</evidence>
<sequence length="259" mass="28580">MRLKAASALLFALPVAAALAAGGAAWVKLPGASFRSALKYEDAPTVKVAPFELQKRPVTNAEFLAFVQEHPQWRRDKVARVLAEPRYLQHWAGPAALGAKAQAQQPVVNVSWFAAQAYCEAQDARLPTWSEWEYAAAADETRRDARKDPAWRERILGWYSRPSSGPLPRAGLQVPNAYGVQDVHGLVWEWTDDFSSLLVDPESRNQGDPDKSKFCGAGALSMDDRDNYAVLMRVAMLSSLQARDTTPNLGFRCARTPGK</sequence>
<gene>
    <name evidence="3" type="ORF">MQC88_01700</name>
</gene>
<name>A0ABT0A134_9GAMM</name>
<evidence type="ECO:0000313" key="4">
    <source>
        <dbReference type="Proteomes" id="UP001165423"/>
    </source>
</evidence>
<feature type="signal peptide" evidence="1">
    <location>
        <begin position="1"/>
        <end position="20"/>
    </location>
</feature>
<feature type="domain" description="Sulfatase-modifying factor enzyme-like" evidence="2">
    <location>
        <begin position="41"/>
        <end position="255"/>
    </location>
</feature>
<dbReference type="RefSeq" id="WP_243318638.1">
    <property type="nucleotide sequence ID" value="NZ_JALGCL010000001.1"/>
</dbReference>
<evidence type="ECO:0000313" key="3">
    <source>
        <dbReference type="EMBL" id="MCJ0824683.1"/>
    </source>
</evidence>
<proteinExistence type="predicted"/>
<keyword evidence="4" id="KW-1185">Reference proteome</keyword>
<dbReference type="EMBL" id="JALGCL010000001">
    <property type="protein sequence ID" value="MCJ0824683.1"/>
    <property type="molecule type" value="Genomic_DNA"/>
</dbReference>
<dbReference type="PANTHER" id="PTHR23150">
    <property type="entry name" value="SULFATASE MODIFYING FACTOR 1, 2"/>
    <property type="match status" value="1"/>
</dbReference>
<dbReference type="InterPro" id="IPR005532">
    <property type="entry name" value="SUMF_dom"/>
</dbReference>
<dbReference type="PANTHER" id="PTHR23150:SF19">
    <property type="entry name" value="FORMYLGLYCINE-GENERATING ENZYME"/>
    <property type="match status" value="1"/>
</dbReference>
<dbReference type="InterPro" id="IPR051043">
    <property type="entry name" value="Sulfatase_Mod_Factor_Kinase"/>
</dbReference>
<dbReference type="Proteomes" id="UP001165423">
    <property type="component" value="Unassembled WGS sequence"/>
</dbReference>
<accession>A0ABT0A134</accession>
<dbReference type="Gene3D" id="3.90.1580.10">
    <property type="entry name" value="paralog of FGE (formylglycine-generating enzyme)"/>
    <property type="match status" value="1"/>
</dbReference>
<dbReference type="InterPro" id="IPR042095">
    <property type="entry name" value="SUMF_sf"/>
</dbReference>
<evidence type="ECO:0000259" key="2">
    <source>
        <dbReference type="Pfam" id="PF03781"/>
    </source>
</evidence>
<organism evidence="3 4">
    <name type="scientific">Cognatiluteimonas sedimenti</name>
    <dbReference type="NCBI Taxonomy" id="2927791"/>
    <lineage>
        <taxon>Bacteria</taxon>
        <taxon>Pseudomonadati</taxon>
        <taxon>Pseudomonadota</taxon>
        <taxon>Gammaproteobacteria</taxon>
        <taxon>Lysobacterales</taxon>
        <taxon>Lysobacteraceae</taxon>
        <taxon>Cognatiluteimonas</taxon>
    </lineage>
</organism>
<dbReference type="InterPro" id="IPR016187">
    <property type="entry name" value="CTDL_fold"/>
</dbReference>